<dbReference type="Proteomes" id="UP000271227">
    <property type="component" value="Unassembled WGS sequence"/>
</dbReference>
<dbReference type="InterPro" id="IPR014710">
    <property type="entry name" value="RmlC-like_jellyroll"/>
</dbReference>
<dbReference type="OrthoDB" id="9815592at2"/>
<feature type="domain" description="Sugar 3,4-ketoisomerase QdtA cupin" evidence="1">
    <location>
        <begin position="7"/>
        <end position="133"/>
    </location>
</feature>
<dbReference type="CDD" id="cd20292">
    <property type="entry name" value="cupin_QdtA-like"/>
    <property type="match status" value="1"/>
</dbReference>
<comment type="caution">
    <text evidence="2">The sequence shown here is derived from an EMBL/GenBank/DDBJ whole genome shotgun (WGS) entry which is preliminary data.</text>
</comment>
<dbReference type="InterPro" id="IPR008894">
    <property type="entry name" value="QdtA_cupin_dom"/>
</dbReference>
<organism evidence="2 3">
    <name type="scientific">Eilatimonas milleporae</name>
    <dbReference type="NCBI Taxonomy" id="911205"/>
    <lineage>
        <taxon>Bacteria</taxon>
        <taxon>Pseudomonadati</taxon>
        <taxon>Pseudomonadota</taxon>
        <taxon>Alphaproteobacteria</taxon>
        <taxon>Kordiimonadales</taxon>
        <taxon>Kordiimonadaceae</taxon>
        <taxon>Eilatimonas</taxon>
    </lineage>
</organism>
<dbReference type="Pfam" id="PF05523">
    <property type="entry name" value="FdtA"/>
    <property type="match status" value="1"/>
</dbReference>
<accession>A0A3M0CCA5</accession>
<dbReference type="RefSeq" id="WP_121940475.1">
    <property type="nucleotide sequence ID" value="NZ_REFR01000017.1"/>
</dbReference>
<sequence>MGSPLDHCRIINLPVVTDVHGKLTFIEENRHIPFDIKRVYYLYDVPGGAVRGAHAHKALQQLYICLSGSCDIKLTDGFKDKTFHLNRSYMGLLLSPMVWRSVDNFSSNSVLLVLASQLYDEDDYYRDYNDYLRGRGILDGPAETG</sequence>
<dbReference type="Gene3D" id="2.60.120.10">
    <property type="entry name" value="Jelly Rolls"/>
    <property type="match status" value="1"/>
</dbReference>
<name>A0A3M0CCA5_9PROT</name>
<evidence type="ECO:0000313" key="3">
    <source>
        <dbReference type="Proteomes" id="UP000271227"/>
    </source>
</evidence>
<dbReference type="AlphaFoldDB" id="A0A3M0CCA5"/>
<protein>
    <submittedName>
        <fullName evidence="2">WxcM-like protein</fullName>
    </submittedName>
</protein>
<evidence type="ECO:0000259" key="1">
    <source>
        <dbReference type="Pfam" id="PF05523"/>
    </source>
</evidence>
<reference evidence="2 3" key="1">
    <citation type="submission" date="2018-10" db="EMBL/GenBank/DDBJ databases">
        <title>Genomic Encyclopedia of Archaeal and Bacterial Type Strains, Phase II (KMG-II): from individual species to whole genera.</title>
        <authorList>
            <person name="Goeker M."/>
        </authorList>
    </citation>
    <scope>NUCLEOTIDE SEQUENCE [LARGE SCALE GENOMIC DNA]</scope>
    <source>
        <strain evidence="2 3">DSM 25217</strain>
    </source>
</reference>
<dbReference type="EMBL" id="REFR01000017">
    <property type="protein sequence ID" value="RMB00663.1"/>
    <property type="molecule type" value="Genomic_DNA"/>
</dbReference>
<dbReference type="InParanoid" id="A0A3M0CCA5"/>
<gene>
    <name evidence="2" type="ORF">BXY39_3851</name>
</gene>
<evidence type="ECO:0000313" key="2">
    <source>
        <dbReference type="EMBL" id="RMB00663.1"/>
    </source>
</evidence>
<keyword evidence="3" id="KW-1185">Reference proteome</keyword>
<proteinExistence type="predicted"/>
<dbReference type="InterPro" id="IPR011051">
    <property type="entry name" value="RmlC_Cupin_sf"/>
</dbReference>
<dbReference type="SUPFAM" id="SSF51182">
    <property type="entry name" value="RmlC-like cupins"/>
    <property type="match status" value="1"/>
</dbReference>